<dbReference type="AlphaFoldDB" id="A0A2P2E1S0"/>
<proteinExistence type="predicted"/>
<sequence length="262" mass="30095">MCKVKISILLFFGIHSLSADIVTLKSGKKILNVKSYLEGDKIKLLYVDKKIEYISKGEVLSIEPGPIQYPQITQKEEVPLEEIEKSTSISESTTQKPIPSVPIYYSLLPFYSASFTRGQYGEGISLVSSKLFFLFLYSKYRNPPEDVLNNREIIFLYNTSNRIENDTLRPVEALVRFNFYDTLQEDTVDPFSGATITKQQYTNRQNVSLGLFLAVTFLDLFLNTEVSGQTWKERQSFQWKTFTKRDPILKAEEVGVQIDCIF</sequence>
<reference evidence="1 2" key="1">
    <citation type="submission" date="2018-02" db="EMBL/GenBank/DDBJ databases">
        <title>Novel Leptospira species isolated from soil and water in Japan.</title>
        <authorList>
            <person name="Nakao R."/>
            <person name="Masuzawa T."/>
        </authorList>
    </citation>
    <scope>NUCLEOTIDE SEQUENCE [LARGE SCALE GENOMIC DNA]</scope>
    <source>
        <strain evidence="1 2">YH101</strain>
    </source>
</reference>
<organism evidence="1 2">
    <name type="scientific">Leptospira ryugenii</name>
    <dbReference type="NCBI Taxonomy" id="1917863"/>
    <lineage>
        <taxon>Bacteria</taxon>
        <taxon>Pseudomonadati</taxon>
        <taxon>Spirochaetota</taxon>
        <taxon>Spirochaetia</taxon>
        <taxon>Leptospirales</taxon>
        <taxon>Leptospiraceae</taxon>
        <taxon>Leptospira</taxon>
    </lineage>
</organism>
<accession>A0A2P2E1S0</accession>
<evidence type="ECO:0000313" key="2">
    <source>
        <dbReference type="Proteomes" id="UP000245133"/>
    </source>
</evidence>
<dbReference type="EMBL" id="BFBB01000007">
    <property type="protein sequence ID" value="GBF50746.1"/>
    <property type="molecule type" value="Genomic_DNA"/>
</dbReference>
<comment type="caution">
    <text evidence="1">The sequence shown here is derived from an EMBL/GenBank/DDBJ whole genome shotgun (WGS) entry which is preliminary data.</text>
</comment>
<dbReference type="Proteomes" id="UP000245133">
    <property type="component" value="Unassembled WGS sequence"/>
</dbReference>
<name>A0A2P2E1S0_9LEPT</name>
<gene>
    <name evidence="1" type="ORF">LPTSP4_22730</name>
</gene>
<evidence type="ECO:0000313" key="1">
    <source>
        <dbReference type="EMBL" id="GBF50746.1"/>
    </source>
</evidence>
<protein>
    <submittedName>
        <fullName evidence="1">Uncharacterized protein</fullName>
    </submittedName>
</protein>
<keyword evidence="2" id="KW-1185">Reference proteome</keyword>